<evidence type="ECO:0000256" key="1">
    <source>
        <dbReference type="ARBA" id="ARBA00001933"/>
    </source>
</evidence>
<comment type="caution">
    <text evidence="5">The sequence shown here is derived from an EMBL/GenBank/DDBJ whole genome shotgun (WGS) entry which is preliminary data.</text>
</comment>
<dbReference type="RefSeq" id="WP_263412056.1">
    <property type="nucleotide sequence ID" value="NZ_BAABBH010000001.1"/>
</dbReference>
<dbReference type="PANTHER" id="PTHR48078:SF6">
    <property type="entry name" value="L-THREONINE DEHYDRATASE CATABOLIC TDCB"/>
    <property type="match status" value="1"/>
</dbReference>
<dbReference type="GO" id="GO:0004795">
    <property type="term" value="F:threonine synthase activity"/>
    <property type="evidence" value="ECO:0007669"/>
    <property type="project" value="UniProtKB-EC"/>
</dbReference>
<comment type="cofactor">
    <cofactor evidence="1">
        <name>pyridoxal 5'-phosphate</name>
        <dbReference type="ChEBI" id="CHEBI:597326"/>
    </cofactor>
</comment>
<dbReference type="PANTHER" id="PTHR48078">
    <property type="entry name" value="THREONINE DEHYDRATASE, MITOCHONDRIAL-RELATED"/>
    <property type="match status" value="1"/>
</dbReference>
<proteinExistence type="predicted"/>
<gene>
    <name evidence="5" type="ORF">ACK2TP_11895</name>
</gene>
<dbReference type="Proteomes" id="UP001634747">
    <property type="component" value="Unassembled WGS sequence"/>
</dbReference>
<evidence type="ECO:0000259" key="4">
    <source>
        <dbReference type="Pfam" id="PF00291"/>
    </source>
</evidence>
<dbReference type="EC" id="4.2.3.1" evidence="5"/>
<dbReference type="InterPro" id="IPR050147">
    <property type="entry name" value="Ser/Thr_Dehydratase"/>
</dbReference>
<dbReference type="EMBL" id="JBJYXY010000001">
    <property type="protein sequence ID" value="MFN2976467.1"/>
    <property type="molecule type" value="Genomic_DNA"/>
</dbReference>
<protein>
    <submittedName>
        <fullName evidence="5">Threonine synthase</fullName>
        <ecNumber evidence="5">4.2.3.1</ecNumber>
    </submittedName>
</protein>
<dbReference type="Gene3D" id="3.40.50.1100">
    <property type="match status" value="2"/>
</dbReference>
<evidence type="ECO:0000313" key="6">
    <source>
        <dbReference type="Proteomes" id="UP001634747"/>
    </source>
</evidence>
<evidence type="ECO:0000256" key="3">
    <source>
        <dbReference type="ARBA" id="ARBA00023239"/>
    </source>
</evidence>
<sequence>MPKIDHLECSRCHHTEDADSPKTLCPVCAGTFYVRYDLSRLKGTDPQSQIAPVDSMWRYAAVLPDAEPVTLQEGWTPMLRSRRYSNLWLKEEGANPTGTFKARGLSLAVTMARHYGLKKLAVPSAGNAGGALAAYAAAAGMEAHIFMPQDVPMANQVECLAYGAKMTLIDGLISDCAKIVAERKEREGWFDVSTLKEPYRVEGKKTMGYELVEQLHWTYPDAVFYPTGGGVGLIGMWKAFQEMEELGWVSGKRPKMIAVQAAGCEPMTRAYTEGKDASEMFQNAHTLASGLRVPKPYGDYLILQAVRESGGTVISQTDDQIFRSIQDWGRNEGILLSPEGAAATAAYDRLIENGFLSPNDRVVIFNTGSGNKYTDVIATMQRGHTNAEFRA</sequence>
<dbReference type="NCBIfam" id="NF006050">
    <property type="entry name" value="PRK08197.1"/>
    <property type="match status" value="1"/>
</dbReference>
<dbReference type="SUPFAM" id="SSF53686">
    <property type="entry name" value="Tryptophan synthase beta subunit-like PLP-dependent enzymes"/>
    <property type="match status" value="1"/>
</dbReference>
<accession>A0ABW9KKZ2</accession>
<dbReference type="InterPro" id="IPR001926">
    <property type="entry name" value="TrpB-like_PALP"/>
</dbReference>
<feature type="domain" description="Tryptophan synthase beta chain-like PALP" evidence="4">
    <location>
        <begin position="69"/>
        <end position="368"/>
    </location>
</feature>
<dbReference type="CDD" id="cd01563">
    <property type="entry name" value="Thr-synth_1"/>
    <property type="match status" value="1"/>
</dbReference>
<evidence type="ECO:0000313" key="5">
    <source>
        <dbReference type="EMBL" id="MFN2976467.1"/>
    </source>
</evidence>
<dbReference type="InterPro" id="IPR036052">
    <property type="entry name" value="TrpB-like_PALP_sf"/>
</dbReference>
<dbReference type="Pfam" id="PF00291">
    <property type="entry name" value="PALP"/>
    <property type="match status" value="1"/>
</dbReference>
<name>A0ABW9KKZ2_9BACT</name>
<keyword evidence="2" id="KW-0663">Pyridoxal phosphate</keyword>
<reference evidence="5 6" key="1">
    <citation type="submission" date="2024-12" db="EMBL/GenBank/DDBJ databases">
        <authorList>
            <person name="Lee Y."/>
        </authorList>
    </citation>
    <scope>NUCLEOTIDE SEQUENCE [LARGE SCALE GENOMIC DNA]</scope>
    <source>
        <strain evidence="5 6">03SUJ4</strain>
    </source>
</reference>
<organism evidence="5 6">
    <name type="scientific">Terriglobus aquaticus</name>
    <dbReference type="NCBI Taxonomy" id="940139"/>
    <lineage>
        <taxon>Bacteria</taxon>
        <taxon>Pseudomonadati</taxon>
        <taxon>Acidobacteriota</taxon>
        <taxon>Terriglobia</taxon>
        <taxon>Terriglobales</taxon>
        <taxon>Acidobacteriaceae</taxon>
        <taxon>Terriglobus</taxon>
    </lineage>
</organism>
<keyword evidence="3 5" id="KW-0456">Lyase</keyword>
<evidence type="ECO:0000256" key="2">
    <source>
        <dbReference type="ARBA" id="ARBA00022898"/>
    </source>
</evidence>
<keyword evidence="6" id="KW-1185">Reference proteome</keyword>